<feature type="region of interest" description="Disordered" evidence="1">
    <location>
        <begin position="31"/>
        <end position="85"/>
    </location>
</feature>
<dbReference type="AlphaFoldDB" id="I1HVH1"/>
<dbReference type="ExpressionAtlas" id="I1HVH1">
    <property type="expression patterns" value="baseline and differential"/>
</dbReference>
<dbReference type="EMBL" id="CM000881">
    <property type="protein sequence ID" value="PNT73650.1"/>
    <property type="molecule type" value="Genomic_DNA"/>
</dbReference>
<dbReference type="EnsemblPlants" id="PNT73650">
    <property type="protein sequence ID" value="PNT73650"/>
    <property type="gene ID" value="BRADI_2g61649v3"/>
</dbReference>
<reference evidence="5" key="3">
    <citation type="submission" date="2018-08" db="UniProtKB">
        <authorList>
            <consortium name="EnsemblPlants"/>
        </authorList>
    </citation>
    <scope>IDENTIFICATION</scope>
    <source>
        <strain evidence="5">cv. Bd21</strain>
    </source>
</reference>
<protein>
    <submittedName>
        <fullName evidence="4 5">Uncharacterized protein</fullName>
    </submittedName>
</protein>
<evidence type="ECO:0000313" key="6">
    <source>
        <dbReference type="Proteomes" id="UP000008810"/>
    </source>
</evidence>
<dbReference type="PANTHER" id="PTHR34662">
    <property type="entry name" value="OS04G0422700 PROTEIN"/>
    <property type="match status" value="1"/>
</dbReference>
<accession>I1HVH1</accession>
<reference evidence="4 5" key="1">
    <citation type="journal article" date="2010" name="Nature">
        <title>Genome sequencing and analysis of the model grass Brachypodium distachyon.</title>
        <authorList>
            <consortium name="International Brachypodium Initiative"/>
        </authorList>
    </citation>
    <scope>NUCLEOTIDE SEQUENCE [LARGE SCALE GENOMIC DNA]</scope>
    <source>
        <strain evidence="4 5">Bd21</strain>
    </source>
</reference>
<dbReference type="HOGENOM" id="CLU_1296395_0_0_1"/>
<dbReference type="Proteomes" id="UP000008810">
    <property type="component" value="Chromosome 2"/>
</dbReference>
<dbReference type="OMA" id="QQWRSEP"/>
<proteinExistence type="predicted"/>
<feature type="signal peptide" evidence="3">
    <location>
        <begin position="1"/>
        <end position="30"/>
    </location>
</feature>
<evidence type="ECO:0000313" key="4">
    <source>
        <dbReference type="EMBL" id="PNT73650.1"/>
    </source>
</evidence>
<dbReference type="PANTHER" id="PTHR34662:SF8">
    <property type="entry name" value="OS01G0963800 PROTEIN"/>
    <property type="match status" value="1"/>
</dbReference>
<sequence>MERRNGGARALAAAAVWLLCSVVVVAGVSAEHSTQQWRSEPADPGRRGSSPAPAPSSSSPAPAPAPTAGADDLPAPVYSPAPVTTTPHFGFPLQPTVGVTAAPPVAGAPGGGGEGYPFIGSNPTVPLPTGVTDTASVLPLPDTTQTHDKVVGRASLLRAAPAAMIGLLLAFSVLLFN</sequence>
<name>I1HVH1_BRADI</name>
<dbReference type="RefSeq" id="XP_014753661.1">
    <property type="nucleotide sequence ID" value="XM_014898175.2"/>
</dbReference>
<keyword evidence="6" id="KW-1185">Reference proteome</keyword>
<gene>
    <name evidence="5" type="primary">LOC100833172</name>
    <name evidence="4" type="ORF">BRADI_2g61649v3</name>
</gene>
<reference evidence="4" key="2">
    <citation type="submission" date="2017-06" db="EMBL/GenBank/DDBJ databases">
        <title>WGS assembly of Brachypodium distachyon.</title>
        <authorList>
            <consortium name="The International Brachypodium Initiative"/>
            <person name="Lucas S."/>
            <person name="Harmon-Smith M."/>
            <person name="Lail K."/>
            <person name="Tice H."/>
            <person name="Grimwood J."/>
            <person name="Bruce D."/>
            <person name="Barry K."/>
            <person name="Shu S."/>
            <person name="Lindquist E."/>
            <person name="Wang M."/>
            <person name="Pitluck S."/>
            <person name="Vogel J.P."/>
            <person name="Garvin D.F."/>
            <person name="Mockler T.C."/>
            <person name="Schmutz J."/>
            <person name="Rokhsar D."/>
            <person name="Bevan M.W."/>
        </authorList>
    </citation>
    <scope>NUCLEOTIDE SEQUENCE</scope>
    <source>
        <strain evidence="4">Bd21</strain>
    </source>
</reference>
<keyword evidence="2" id="KW-0472">Membrane</keyword>
<dbReference type="Gramene" id="PNT73650">
    <property type="protein sequence ID" value="PNT73650"/>
    <property type="gene ID" value="BRADI_2g61649v3"/>
</dbReference>
<evidence type="ECO:0000256" key="1">
    <source>
        <dbReference type="SAM" id="MobiDB-lite"/>
    </source>
</evidence>
<keyword evidence="2" id="KW-0812">Transmembrane</keyword>
<evidence type="ECO:0000313" key="5">
    <source>
        <dbReference type="EnsemblPlants" id="PNT73650"/>
    </source>
</evidence>
<keyword evidence="3" id="KW-0732">Signal</keyword>
<dbReference type="eggNOG" id="ENOG502R84B">
    <property type="taxonomic scope" value="Eukaryota"/>
</dbReference>
<feature type="transmembrane region" description="Helical" evidence="2">
    <location>
        <begin position="156"/>
        <end position="176"/>
    </location>
</feature>
<feature type="compositionally biased region" description="Low complexity" evidence="1">
    <location>
        <begin position="49"/>
        <end position="76"/>
    </location>
</feature>
<keyword evidence="2" id="KW-1133">Transmembrane helix</keyword>
<feature type="chain" id="PRO_5003642939" evidence="3">
    <location>
        <begin position="31"/>
        <end position="177"/>
    </location>
</feature>
<dbReference type="GeneID" id="100833172"/>
<evidence type="ECO:0000256" key="2">
    <source>
        <dbReference type="SAM" id="Phobius"/>
    </source>
</evidence>
<evidence type="ECO:0000256" key="3">
    <source>
        <dbReference type="SAM" id="SignalP"/>
    </source>
</evidence>
<dbReference type="OrthoDB" id="10259572at2759"/>
<organism evidence="5">
    <name type="scientific">Brachypodium distachyon</name>
    <name type="common">Purple false brome</name>
    <name type="synonym">Trachynia distachya</name>
    <dbReference type="NCBI Taxonomy" id="15368"/>
    <lineage>
        <taxon>Eukaryota</taxon>
        <taxon>Viridiplantae</taxon>
        <taxon>Streptophyta</taxon>
        <taxon>Embryophyta</taxon>
        <taxon>Tracheophyta</taxon>
        <taxon>Spermatophyta</taxon>
        <taxon>Magnoliopsida</taxon>
        <taxon>Liliopsida</taxon>
        <taxon>Poales</taxon>
        <taxon>Poaceae</taxon>
        <taxon>BOP clade</taxon>
        <taxon>Pooideae</taxon>
        <taxon>Stipodae</taxon>
        <taxon>Brachypodieae</taxon>
        <taxon>Brachypodium</taxon>
    </lineage>
</organism>